<dbReference type="EMBL" id="CAJVPY010023680">
    <property type="protein sequence ID" value="CAG8785421.1"/>
    <property type="molecule type" value="Genomic_DNA"/>
</dbReference>
<dbReference type="OrthoDB" id="2400269at2759"/>
<reference evidence="1" key="1">
    <citation type="submission" date="2021-06" db="EMBL/GenBank/DDBJ databases">
        <authorList>
            <person name="Kallberg Y."/>
            <person name="Tangrot J."/>
            <person name="Rosling A."/>
        </authorList>
    </citation>
    <scope>NUCLEOTIDE SEQUENCE</scope>
    <source>
        <strain evidence="1">MA453B</strain>
    </source>
</reference>
<keyword evidence="2" id="KW-1185">Reference proteome</keyword>
<accession>A0A9N9P3T1</accession>
<dbReference type="Proteomes" id="UP000789405">
    <property type="component" value="Unassembled WGS sequence"/>
</dbReference>
<feature type="non-terminal residue" evidence="1">
    <location>
        <position position="93"/>
    </location>
</feature>
<protein>
    <submittedName>
        <fullName evidence="1">6160_t:CDS:1</fullName>
    </submittedName>
</protein>
<name>A0A9N9P3T1_9GLOM</name>
<feature type="non-terminal residue" evidence="1">
    <location>
        <position position="1"/>
    </location>
</feature>
<organism evidence="1 2">
    <name type="scientific">Dentiscutata erythropus</name>
    <dbReference type="NCBI Taxonomy" id="1348616"/>
    <lineage>
        <taxon>Eukaryota</taxon>
        <taxon>Fungi</taxon>
        <taxon>Fungi incertae sedis</taxon>
        <taxon>Mucoromycota</taxon>
        <taxon>Glomeromycotina</taxon>
        <taxon>Glomeromycetes</taxon>
        <taxon>Diversisporales</taxon>
        <taxon>Gigasporaceae</taxon>
        <taxon>Dentiscutata</taxon>
    </lineage>
</organism>
<evidence type="ECO:0000313" key="2">
    <source>
        <dbReference type="Proteomes" id="UP000789405"/>
    </source>
</evidence>
<proteinExistence type="predicted"/>
<dbReference type="AlphaFoldDB" id="A0A9N9P3T1"/>
<evidence type="ECO:0000313" key="1">
    <source>
        <dbReference type="EMBL" id="CAG8785421.1"/>
    </source>
</evidence>
<sequence>KKKKKLETIAGISNLQEWTWPTNGEKIGFIAARALPELEDWKEWSLANLNNITKSQKTENPNPTSTNYTQPINLEQYQLFKIKALDKTENSEP</sequence>
<comment type="caution">
    <text evidence="1">The sequence shown here is derived from an EMBL/GenBank/DDBJ whole genome shotgun (WGS) entry which is preliminary data.</text>
</comment>
<gene>
    <name evidence="1" type="ORF">DERYTH_LOCUS20297</name>
</gene>